<comment type="caution">
    <text evidence="1">The sequence shown here is derived from an EMBL/GenBank/DDBJ whole genome shotgun (WGS) entry which is preliminary data.</text>
</comment>
<evidence type="ECO:0000313" key="3">
    <source>
        <dbReference type="Proteomes" id="UP000236291"/>
    </source>
</evidence>
<dbReference type="EMBL" id="ASHM01058352">
    <property type="protein sequence ID" value="PNX89000.1"/>
    <property type="molecule type" value="Genomic_DNA"/>
</dbReference>
<organism evidence="1 3">
    <name type="scientific">Trifolium pratense</name>
    <name type="common">Red clover</name>
    <dbReference type="NCBI Taxonomy" id="57577"/>
    <lineage>
        <taxon>Eukaryota</taxon>
        <taxon>Viridiplantae</taxon>
        <taxon>Streptophyta</taxon>
        <taxon>Embryophyta</taxon>
        <taxon>Tracheophyta</taxon>
        <taxon>Spermatophyta</taxon>
        <taxon>Magnoliopsida</taxon>
        <taxon>eudicotyledons</taxon>
        <taxon>Gunneridae</taxon>
        <taxon>Pentapetalae</taxon>
        <taxon>rosids</taxon>
        <taxon>fabids</taxon>
        <taxon>Fabales</taxon>
        <taxon>Fabaceae</taxon>
        <taxon>Papilionoideae</taxon>
        <taxon>50 kb inversion clade</taxon>
        <taxon>NPAAA clade</taxon>
        <taxon>Hologalegina</taxon>
        <taxon>IRL clade</taxon>
        <taxon>Trifolieae</taxon>
        <taxon>Trifolium</taxon>
    </lineage>
</organism>
<evidence type="ECO:0000313" key="1">
    <source>
        <dbReference type="EMBL" id="PNX89000.1"/>
    </source>
</evidence>
<sequence>VGSVVIDAKLDRDDYGSIPATAIGNCEDLVPCFFGKLDCLEDS</sequence>
<accession>A0A2K3MDY7</accession>
<proteinExistence type="predicted"/>
<dbReference type="EMBL" id="ASHM01019979">
    <property type="protein sequence ID" value="PNY01333.1"/>
    <property type="molecule type" value="Genomic_DNA"/>
</dbReference>
<evidence type="ECO:0000313" key="2">
    <source>
        <dbReference type="EMBL" id="PNY01333.1"/>
    </source>
</evidence>
<reference evidence="1 3" key="1">
    <citation type="journal article" date="2014" name="Am. J. Bot.">
        <title>Genome assembly and annotation for red clover (Trifolium pratense; Fabaceae).</title>
        <authorList>
            <person name="Istvanek J."/>
            <person name="Jaros M."/>
            <person name="Krenek A."/>
            <person name="Repkova J."/>
        </authorList>
    </citation>
    <scope>NUCLEOTIDE SEQUENCE [LARGE SCALE GENOMIC DNA]</scope>
    <source>
        <strain evidence="3">cv. Tatra</strain>
        <tissue evidence="1">Young leaves</tissue>
    </source>
</reference>
<dbReference type="Proteomes" id="UP000236291">
    <property type="component" value="Unassembled WGS sequence"/>
</dbReference>
<name>A0A2K3MDY7_TRIPR</name>
<feature type="non-terminal residue" evidence="1">
    <location>
        <position position="1"/>
    </location>
</feature>
<dbReference type="AlphaFoldDB" id="A0A2K3MDY7"/>
<reference evidence="1 3" key="2">
    <citation type="journal article" date="2017" name="Front. Plant Sci.">
        <title>Gene Classification and Mining of Molecular Markers Useful in Red Clover (Trifolium pratense) Breeding.</title>
        <authorList>
            <person name="Istvanek J."/>
            <person name="Dluhosova J."/>
            <person name="Dluhos P."/>
            <person name="Patkova L."/>
            <person name="Nedelnik J."/>
            <person name="Repkova J."/>
        </authorList>
    </citation>
    <scope>NUCLEOTIDE SEQUENCE [LARGE SCALE GENOMIC DNA]</scope>
    <source>
        <strain evidence="3">cv. Tatra</strain>
        <tissue evidence="1">Young leaves</tissue>
    </source>
</reference>
<protein>
    <submittedName>
        <fullName evidence="1">Uncharacterized protein</fullName>
    </submittedName>
</protein>
<gene>
    <name evidence="2" type="ORF">L195_g024625</name>
    <name evidence="1" type="ORF">L195_g045116</name>
</gene>